<name>A0ABY3RKX5_9BRAD</name>
<dbReference type="InterPro" id="IPR036188">
    <property type="entry name" value="FAD/NAD-bd_sf"/>
</dbReference>
<dbReference type="Gene3D" id="3.30.9.10">
    <property type="entry name" value="D-Amino Acid Oxidase, subunit A, domain 2"/>
    <property type="match status" value="1"/>
</dbReference>
<evidence type="ECO:0000313" key="4">
    <source>
        <dbReference type="EMBL" id="UFZ07924.1"/>
    </source>
</evidence>
<dbReference type="Gene3D" id="3.40.30.120">
    <property type="match status" value="1"/>
</dbReference>
<dbReference type="Gene3D" id="3.50.50.60">
    <property type="entry name" value="FAD/NAD(P)-binding domain"/>
    <property type="match status" value="1"/>
</dbReference>
<sequence>MEPSKQAPVVIVGGGPVGFGLAIDLGQRGIRSVVVERHLAPVPIPKGQNLTQRTMEHFHFWGAEDALRASRTIRREYGIGGMTTYRTLLSGITHDWLQRELVRPFYYTDNERLPQYATEAVLRRRAAEIPAIETLIGWTATAVRQDEHGTETDIVDADGNRRTLRSDFVVGCDGSRSLVREQAGLTQTKSDHDRLMVLLVFRSTGLHQLLERYPGKSFYNVLHPELDGYWKFFGRVDLGTTWFFHAPVPADTTRDNFDFERFLHEAAGAEFDVAFDHIGFWDLRFAVADRYRQGRLFIAGDAAHSHPPYGGYGVNSGFEDAVNLSWKLAATLQGWGGPGLLDSYGAERQPVFASTARDFIEQSIFVDRDFLRQHDPARDLADFEAAWEERRSGARAEVNAFEPHYEGSPIVFGPDGVACSAIGGHAFAARAGHHLSPQVMSTGRNVYEELGSGFSLIELGAGDAAIAFARAASDLGVPLKVISDTPARGREKYQARLVLVRPDQFIAWVSDGLSDDRAEPTRVLQHAIGAG</sequence>
<accession>A0ABY3RKX5</accession>
<dbReference type="PRINTS" id="PR00420">
    <property type="entry name" value="RNGMNOXGNASE"/>
</dbReference>
<gene>
    <name evidence="4" type="ORF">LQG66_17195</name>
</gene>
<protein>
    <submittedName>
        <fullName evidence="4">FAD-dependent monooxygenase</fullName>
    </submittedName>
</protein>
<evidence type="ECO:0000259" key="3">
    <source>
        <dbReference type="Pfam" id="PF01494"/>
    </source>
</evidence>
<reference evidence="4" key="1">
    <citation type="journal article" date="2024" name="Antonie Van Leeuwenhoek">
        <title>Bradyrhizobium ontarionense sp. nov., a novel bacterial symbiont isolated from Aeschynomene indica (Indian jointvetch), harbours photosynthesis, nitrogen fixation and nitrous oxide (N2O) reductase genes.</title>
        <authorList>
            <person name="Bromfield E.S.P."/>
            <person name="Cloutier S."/>
        </authorList>
    </citation>
    <scope>NUCLEOTIDE SEQUENCE</scope>
    <source>
        <strain evidence="4">A19</strain>
    </source>
</reference>
<dbReference type="Proteomes" id="UP001431010">
    <property type="component" value="Chromosome"/>
</dbReference>
<feature type="domain" description="FAD-binding" evidence="3">
    <location>
        <begin position="7"/>
        <end position="354"/>
    </location>
</feature>
<dbReference type="InterPro" id="IPR050641">
    <property type="entry name" value="RIFMO-like"/>
</dbReference>
<keyword evidence="5" id="KW-1185">Reference proteome</keyword>
<dbReference type="PANTHER" id="PTHR43004:SF21">
    <property type="entry name" value="FAD-BINDING DOMAIN-CONTAINING PROTEIN-RELATED"/>
    <property type="match status" value="1"/>
</dbReference>
<keyword evidence="4" id="KW-0560">Oxidoreductase</keyword>
<evidence type="ECO:0000256" key="1">
    <source>
        <dbReference type="ARBA" id="ARBA00022630"/>
    </source>
</evidence>
<proteinExistence type="predicted"/>
<keyword evidence="2" id="KW-0274">FAD</keyword>
<evidence type="ECO:0000256" key="2">
    <source>
        <dbReference type="ARBA" id="ARBA00022827"/>
    </source>
</evidence>
<organism evidence="4 5">
    <name type="scientific">Bradyrhizobium ontarionense</name>
    <dbReference type="NCBI Taxonomy" id="2898149"/>
    <lineage>
        <taxon>Bacteria</taxon>
        <taxon>Pseudomonadati</taxon>
        <taxon>Pseudomonadota</taxon>
        <taxon>Alphaproteobacteria</taxon>
        <taxon>Hyphomicrobiales</taxon>
        <taxon>Nitrobacteraceae</taxon>
        <taxon>Bradyrhizobium</taxon>
    </lineage>
</organism>
<keyword evidence="4" id="KW-0503">Monooxygenase</keyword>
<dbReference type="Pfam" id="PF21274">
    <property type="entry name" value="Rng_hyd_C"/>
    <property type="match status" value="1"/>
</dbReference>
<keyword evidence="1" id="KW-0285">Flavoprotein</keyword>
<dbReference type="Pfam" id="PF01494">
    <property type="entry name" value="FAD_binding_3"/>
    <property type="match status" value="1"/>
</dbReference>
<dbReference type="SUPFAM" id="SSF51905">
    <property type="entry name" value="FAD/NAD(P)-binding domain"/>
    <property type="match status" value="1"/>
</dbReference>
<evidence type="ECO:0000313" key="5">
    <source>
        <dbReference type="Proteomes" id="UP001431010"/>
    </source>
</evidence>
<dbReference type="RefSeq" id="WP_231327373.1">
    <property type="nucleotide sequence ID" value="NZ_CP088156.1"/>
</dbReference>
<dbReference type="PANTHER" id="PTHR43004">
    <property type="entry name" value="TRK SYSTEM POTASSIUM UPTAKE PROTEIN"/>
    <property type="match status" value="1"/>
</dbReference>
<dbReference type="InterPro" id="IPR002938">
    <property type="entry name" value="FAD-bd"/>
</dbReference>
<dbReference type="GO" id="GO:0004497">
    <property type="term" value="F:monooxygenase activity"/>
    <property type="evidence" value="ECO:0007669"/>
    <property type="project" value="UniProtKB-KW"/>
</dbReference>
<dbReference type="EMBL" id="CP088156">
    <property type="protein sequence ID" value="UFZ07924.1"/>
    <property type="molecule type" value="Genomic_DNA"/>
</dbReference>